<proteinExistence type="predicted"/>
<dbReference type="Gene3D" id="3.40.50.1820">
    <property type="entry name" value="alpha/beta hydrolase"/>
    <property type="match status" value="1"/>
</dbReference>
<name>A0ABU7LQF5_9PROT</name>
<dbReference type="Proteomes" id="UP001354971">
    <property type="component" value="Unassembled WGS sequence"/>
</dbReference>
<evidence type="ECO:0008006" key="3">
    <source>
        <dbReference type="Google" id="ProtNLM"/>
    </source>
</evidence>
<dbReference type="EMBL" id="JAZDRP010000003">
    <property type="protein sequence ID" value="MEE2526131.1"/>
    <property type="molecule type" value="Genomic_DNA"/>
</dbReference>
<evidence type="ECO:0000313" key="1">
    <source>
        <dbReference type="EMBL" id="MEE2526131.1"/>
    </source>
</evidence>
<keyword evidence="2" id="KW-1185">Reference proteome</keyword>
<gene>
    <name evidence="1" type="ORF">V0U79_07110</name>
</gene>
<protein>
    <recommendedName>
        <fullName evidence="3">Alpha/beta hydrolase</fullName>
    </recommendedName>
</protein>
<dbReference type="InterPro" id="IPR029058">
    <property type="entry name" value="AB_hydrolase_fold"/>
</dbReference>
<reference evidence="1 2" key="1">
    <citation type="submission" date="2024-01" db="EMBL/GenBank/DDBJ databases">
        <title>Hyphobacterium bacterium isolated from marine sediment.</title>
        <authorList>
            <person name="Zhao S."/>
        </authorList>
    </citation>
    <scope>NUCLEOTIDE SEQUENCE [LARGE SCALE GENOMIC DNA]</scope>
    <source>
        <strain evidence="2">HN65</strain>
    </source>
</reference>
<dbReference type="RefSeq" id="WP_330198790.1">
    <property type="nucleotide sequence ID" value="NZ_JAZDRP010000003.1"/>
</dbReference>
<comment type="caution">
    <text evidence="1">The sequence shown here is derived from an EMBL/GenBank/DDBJ whole genome shotgun (WGS) entry which is preliminary data.</text>
</comment>
<dbReference type="SUPFAM" id="SSF53474">
    <property type="entry name" value="alpha/beta-Hydrolases"/>
    <property type="match status" value="1"/>
</dbReference>
<evidence type="ECO:0000313" key="2">
    <source>
        <dbReference type="Proteomes" id="UP001354971"/>
    </source>
</evidence>
<sequence length="384" mass="41765">MIRLVMAILTVMVAQGELQAQSAEALDPRARVSMNPNSQIPDHISEIVGPAPTAEVYNGALTPRTLYRVEADPDAGFHWPYYLFVPEVVAPGSAVLIEPNNDGLSGAPFETHDYWAAIRNEQLFIDYGQHLGTPVLTPVFPRPLDDGRDGNLYIHAMTRAAMLHEDPRYARPDRQLLAMLDDAHAKLAASGFDVGEDALFWGFSAAGDFVTRMAVLHPERVRAVAAGGLGGLPILPVTELDGETLSFPVGVADLELITGRALNVEALRQTPVLLYQGGADENDSVREPPFTCDAFRSDSYSCEQAQWVNETFGASTLDRVPFVQDLYAEFGMRDLNSLVLPGVEHTTPPEMEARIRDFFSCVLAGESACAAGVSLSEGITEHNE</sequence>
<organism evidence="1 2">
    <name type="scientific">Hyphobacterium lacteum</name>
    <dbReference type="NCBI Taxonomy" id="3116575"/>
    <lineage>
        <taxon>Bacteria</taxon>
        <taxon>Pseudomonadati</taxon>
        <taxon>Pseudomonadota</taxon>
        <taxon>Alphaproteobacteria</taxon>
        <taxon>Maricaulales</taxon>
        <taxon>Maricaulaceae</taxon>
        <taxon>Hyphobacterium</taxon>
    </lineage>
</organism>
<accession>A0ABU7LQF5</accession>